<proteinExistence type="predicted"/>
<dbReference type="EMBL" id="MDEK01000001">
    <property type="protein sequence ID" value="PPU85422.1"/>
    <property type="molecule type" value="Genomic_DNA"/>
</dbReference>
<dbReference type="InterPro" id="IPR036282">
    <property type="entry name" value="Glutathione-S-Trfase_C_sf"/>
</dbReference>
<gene>
    <name evidence="2" type="ORF">XsacCFBP4641_01430</name>
</gene>
<dbReference type="GeneID" id="93879663"/>
<dbReference type="PANTHER" id="PTHR44051">
    <property type="entry name" value="GLUTATHIONE S-TRANSFERASE-RELATED"/>
    <property type="match status" value="1"/>
</dbReference>
<protein>
    <submittedName>
        <fullName evidence="2">Glutathione S-transferase</fullName>
    </submittedName>
</protein>
<dbReference type="SUPFAM" id="SSF52833">
    <property type="entry name" value="Thioredoxin-like"/>
    <property type="match status" value="1"/>
</dbReference>
<feature type="domain" description="GST N-terminal" evidence="1">
    <location>
        <begin position="4"/>
        <end position="85"/>
    </location>
</feature>
<comment type="caution">
    <text evidence="2">The sequence shown here is derived from an EMBL/GenBank/DDBJ whole genome shotgun (WGS) entry which is preliminary data.</text>
</comment>
<dbReference type="SUPFAM" id="SSF47616">
    <property type="entry name" value="GST C-terminal domain-like"/>
    <property type="match status" value="1"/>
</dbReference>
<dbReference type="SFLD" id="SFLDS00019">
    <property type="entry name" value="Glutathione_Transferase_(cytos"/>
    <property type="match status" value="1"/>
</dbReference>
<sequence>MTSDRHITLFHNPRSRSRGVLILLEELGADYAIQRIDFDRQAQLAPDYLAINPMGKVPAIVHAGAVVTEQGAIYPYLADLYPEAGLAPPIGDPLRGPYLRWLAFYGACFEPALVDRALKREPPPRAMSPYADCDTVLAVVDAQLARGDYLLGARCSAADVLWGSALGWMLQFGLLDSPAPTRAYAARMAARPAVQRALAVDAAAS</sequence>
<dbReference type="OrthoDB" id="5740960at2"/>
<organism evidence="2 3">
    <name type="scientific">Xanthomonas sacchari</name>
    <dbReference type="NCBI Taxonomy" id="56458"/>
    <lineage>
        <taxon>Bacteria</taxon>
        <taxon>Pseudomonadati</taxon>
        <taxon>Pseudomonadota</taxon>
        <taxon>Gammaproteobacteria</taxon>
        <taxon>Lysobacterales</taxon>
        <taxon>Lysobacteraceae</taxon>
        <taxon>Xanthomonas</taxon>
    </lineage>
</organism>
<dbReference type="SFLD" id="SFLDG01150">
    <property type="entry name" value="Main.1:_Beta-like"/>
    <property type="match status" value="1"/>
</dbReference>
<dbReference type="InterPro" id="IPR036249">
    <property type="entry name" value="Thioredoxin-like_sf"/>
</dbReference>
<keyword evidence="2" id="KW-0808">Transferase</keyword>
<evidence type="ECO:0000259" key="1">
    <source>
        <dbReference type="PROSITE" id="PS50404"/>
    </source>
</evidence>
<dbReference type="RefSeq" id="WP_010342131.1">
    <property type="nucleotide sequence ID" value="NZ_CP132343.1"/>
</dbReference>
<dbReference type="AlphaFoldDB" id="A0A2P5Z9W2"/>
<dbReference type="Pfam" id="PF02798">
    <property type="entry name" value="GST_N"/>
    <property type="match status" value="1"/>
</dbReference>
<reference evidence="2 3" key="1">
    <citation type="submission" date="2016-08" db="EMBL/GenBank/DDBJ databases">
        <authorList>
            <person name="Seilhamer J.J."/>
        </authorList>
    </citation>
    <scope>NUCLEOTIDE SEQUENCE [LARGE SCALE GENOMIC DNA]</scope>
    <source>
        <strain evidence="2 3">CFBP4641</strain>
    </source>
</reference>
<dbReference type="CDD" id="cd03046">
    <property type="entry name" value="GST_N_GTT1_like"/>
    <property type="match status" value="1"/>
</dbReference>
<dbReference type="CDD" id="cd03207">
    <property type="entry name" value="GST_C_8"/>
    <property type="match status" value="1"/>
</dbReference>
<dbReference type="Proteomes" id="UP000247346">
    <property type="component" value="Unassembled WGS sequence"/>
</dbReference>
<dbReference type="SFLD" id="SFLDG00358">
    <property type="entry name" value="Main_(cytGST)"/>
    <property type="match status" value="1"/>
</dbReference>
<name>A0A2P5Z9W2_9XANT</name>
<dbReference type="GO" id="GO:0016740">
    <property type="term" value="F:transferase activity"/>
    <property type="evidence" value="ECO:0007669"/>
    <property type="project" value="UniProtKB-KW"/>
</dbReference>
<dbReference type="PROSITE" id="PS50404">
    <property type="entry name" value="GST_NTER"/>
    <property type="match status" value="1"/>
</dbReference>
<dbReference type="InterPro" id="IPR004045">
    <property type="entry name" value="Glutathione_S-Trfase_N"/>
</dbReference>
<accession>A0A2P5Z9W2</accession>
<dbReference type="PANTHER" id="PTHR44051:SF21">
    <property type="entry name" value="GLUTATHIONE S-TRANSFERASE FAMILY PROTEIN"/>
    <property type="match status" value="1"/>
</dbReference>
<dbReference type="Gene3D" id="1.20.1050.10">
    <property type="match status" value="1"/>
</dbReference>
<dbReference type="InterPro" id="IPR040079">
    <property type="entry name" value="Glutathione_S-Trfase"/>
</dbReference>
<evidence type="ECO:0000313" key="2">
    <source>
        <dbReference type="EMBL" id="PPU85422.1"/>
    </source>
</evidence>
<evidence type="ECO:0000313" key="3">
    <source>
        <dbReference type="Proteomes" id="UP000247346"/>
    </source>
</evidence>
<dbReference type="Gene3D" id="3.40.30.10">
    <property type="entry name" value="Glutaredoxin"/>
    <property type="match status" value="1"/>
</dbReference>
<dbReference type="STRING" id="56458.SB85_04545"/>